<organism evidence="2">
    <name type="scientific">uncultured Desulfobacteraceae bacterium</name>
    <dbReference type="NCBI Taxonomy" id="218296"/>
    <lineage>
        <taxon>Bacteria</taxon>
        <taxon>Pseudomonadati</taxon>
        <taxon>Thermodesulfobacteriota</taxon>
        <taxon>Desulfobacteria</taxon>
        <taxon>Desulfobacterales</taxon>
        <taxon>Desulfobacteraceae</taxon>
        <taxon>environmental samples</taxon>
    </lineage>
</organism>
<feature type="transmembrane region" description="Helical" evidence="1">
    <location>
        <begin position="67"/>
        <end position="91"/>
    </location>
</feature>
<dbReference type="Pfam" id="PF14076">
    <property type="entry name" value="DUF4258"/>
    <property type="match status" value="1"/>
</dbReference>
<evidence type="ECO:0000256" key="1">
    <source>
        <dbReference type="SAM" id="Phobius"/>
    </source>
</evidence>
<evidence type="ECO:0008006" key="3">
    <source>
        <dbReference type="Google" id="ProtNLM"/>
    </source>
</evidence>
<gene>
    <name evidence="2" type="ORF">EPICR_40291</name>
</gene>
<dbReference type="AlphaFoldDB" id="A0A484HJV0"/>
<evidence type="ECO:0000313" key="2">
    <source>
        <dbReference type="EMBL" id="VEN74704.1"/>
    </source>
</evidence>
<name>A0A484HJV0_9BACT</name>
<dbReference type="InterPro" id="IPR025354">
    <property type="entry name" value="DUF4258"/>
</dbReference>
<dbReference type="EMBL" id="CAACVI010000034">
    <property type="protein sequence ID" value="VEN74704.1"/>
    <property type="molecule type" value="Genomic_DNA"/>
</dbReference>
<protein>
    <recommendedName>
        <fullName evidence="3">DUF4258 domain-containing protein</fullName>
    </recommendedName>
</protein>
<reference evidence="2" key="1">
    <citation type="submission" date="2019-01" db="EMBL/GenBank/DDBJ databases">
        <authorList>
            <consortium name="Genoscope - CEA"/>
            <person name="William W."/>
        </authorList>
    </citation>
    <scope>NUCLEOTIDE SEQUENCE</scope>
    <source>
        <strain evidence="2">CR-1</strain>
    </source>
</reference>
<keyword evidence="1" id="KW-1133">Transmembrane helix</keyword>
<keyword evidence="1" id="KW-0472">Membrane</keyword>
<proteinExistence type="predicted"/>
<accession>A0A484HJV0</accession>
<keyword evidence="1" id="KW-0812">Transmembrane</keyword>
<sequence length="93" mass="10793">MHDRILKTMREAIRNRQYIMTLHAEEEMNDDNLSIFDIENIVLTGEIIERQRDIITKESKYLIEGKSFSGVLIIVVAKLSITGKLVIITVYKI</sequence>